<name>A0A6J8D3J5_MYTCO</name>
<protein>
    <submittedName>
        <fullName evidence="1">Uncharacterized protein</fullName>
    </submittedName>
</protein>
<evidence type="ECO:0000313" key="1">
    <source>
        <dbReference type="EMBL" id="CAC5402685.1"/>
    </source>
</evidence>
<dbReference type="EMBL" id="CACVKT020006597">
    <property type="protein sequence ID" value="CAC5402685.1"/>
    <property type="molecule type" value="Genomic_DNA"/>
</dbReference>
<organism evidence="1 2">
    <name type="scientific">Mytilus coruscus</name>
    <name type="common">Sea mussel</name>
    <dbReference type="NCBI Taxonomy" id="42192"/>
    <lineage>
        <taxon>Eukaryota</taxon>
        <taxon>Metazoa</taxon>
        <taxon>Spiralia</taxon>
        <taxon>Lophotrochozoa</taxon>
        <taxon>Mollusca</taxon>
        <taxon>Bivalvia</taxon>
        <taxon>Autobranchia</taxon>
        <taxon>Pteriomorphia</taxon>
        <taxon>Mytilida</taxon>
        <taxon>Mytiloidea</taxon>
        <taxon>Mytilidae</taxon>
        <taxon>Mytilinae</taxon>
        <taxon>Mytilus</taxon>
    </lineage>
</organism>
<dbReference type="AlphaFoldDB" id="A0A6J8D3J5"/>
<evidence type="ECO:0000313" key="2">
    <source>
        <dbReference type="Proteomes" id="UP000507470"/>
    </source>
</evidence>
<keyword evidence="2" id="KW-1185">Reference proteome</keyword>
<dbReference type="Proteomes" id="UP000507470">
    <property type="component" value="Unassembled WGS sequence"/>
</dbReference>
<accession>A0A6J8D3J5</accession>
<reference evidence="1 2" key="1">
    <citation type="submission" date="2020-06" db="EMBL/GenBank/DDBJ databases">
        <authorList>
            <person name="Li R."/>
            <person name="Bekaert M."/>
        </authorList>
    </citation>
    <scope>NUCLEOTIDE SEQUENCE [LARGE SCALE GENOMIC DNA]</scope>
    <source>
        <strain evidence="2">wild</strain>
    </source>
</reference>
<proteinExistence type="predicted"/>
<sequence length="362" mass="40816">MSSLVPTNKSRARSRTEVNEETHVKNYTLNITKALYKKLEATKRNLSVEYKYTKGGIVLTADAVTFELLRLATLNYFENLSEIKGQANIRKITDKSQTTIVQHIIKVALNSNSYTINIYNTTSRLLINGTDANKFLANDINNIHEIVLKGLQEQGVKGLNTEELNSQLGNQLQNLLGNNDLAKGSRMKEQLNTDGNETCTICNKKCRLDALTKLTQQEIQVAENSNGEEYYEFKLCCEAKSSLLALKRCTQSNTHAQQLLEEETELLKVCNKDETSTTRQPEENCAVCDTILTDPAWDICEDCNNKCHIECMTEINETYICIPCIILQEELKLQENINKDLAIVTPHRNIGGGGEPRNNFDQ</sequence>
<gene>
    <name evidence="1" type="ORF">MCOR_36613</name>
</gene>